<dbReference type="AlphaFoldDB" id="A0A5R8Y4H6"/>
<dbReference type="NCBIfam" id="NF007718">
    <property type="entry name" value="PRK10410.2-2"/>
    <property type="match status" value="1"/>
</dbReference>
<protein>
    <submittedName>
        <fullName evidence="1">Nitrous oxide-stimulated promoter family protein</fullName>
    </submittedName>
</protein>
<dbReference type="Pfam" id="PF11756">
    <property type="entry name" value="YgbA_NO"/>
    <property type="match status" value="1"/>
</dbReference>
<evidence type="ECO:0000313" key="2">
    <source>
        <dbReference type="Proteomes" id="UP000308901"/>
    </source>
</evidence>
<keyword evidence="2" id="KW-1185">Reference proteome</keyword>
<dbReference type="RefSeq" id="WP_138151270.1">
    <property type="nucleotide sequence ID" value="NZ_CBDDKQ010000002.1"/>
</dbReference>
<dbReference type="EMBL" id="VANU01000001">
    <property type="protein sequence ID" value="TLP40868.1"/>
    <property type="molecule type" value="Genomic_DNA"/>
</dbReference>
<comment type="caution">
    <text evidence="1">The sequence shown here is derived from an EMBL/GenBank/DDBJ whole genome shotgun (WGS) entry which is preliminary data.</text>
</comment>
<dbReference type="InterPro" id="IPR020483">
    <property type="entry name" value="Uncharacterised_YgbA"/>
</dbReference>
<organism evidence="1 2">
    <name type="scientific">Arcobacter arenosus</name>
    <dbReference type="NCBI Taxonomy" id="2576037"/>
    <lineage>
        <taxon>Bacteria</taxon>
        <taxon>Pseudomonadati</taxon>
        <taxon>Campylobacterota</taxon>
        <taxon>Epsilonproteobacteria</taxon>
        <taxon>Campylobacterales</taxon>
        <taxon>Arcobacteraceae</taxon>
        <taxon>Arcobacter</taxon>
    </lineage>
</organism>
<name>A0A5R8Y4H6_9BACT</name>
<dbReference type="Proteomes" id="UP000308901">
    <property type="component" value="Unassembled WGS sequence"/>
</dbReference>
<reference evidence="1 2" key="1">
    <citation type="submission" date="2019-05" db="EMBL/GenBank/DDBJ databases">
        <title>Arcobacter sp. nov., isolated from sea sediment.</title>
        <authorList>
            <person name="Kim W."/>
        </authorList>
    </citation>
    <scope>NUCLEOTIDE SEQUENCE [LARGE SCALE GENOMIC DNA]</scope>
    <source>
        <strain evidence="1 2">CAU 1517</strain>
    </source>
</reference>
<proteinExistence type="predicted"/>
<accession>A0A5R8Y4H6</accession>
<sequence>MTIEKFQTEVETLKKFFTKFCKEKHENQYSKTYDLEYKESNINVELNLCEECYSLISYSFDRLKGCPHEIKPRCRQCPNPCYEKQEWKSLAKIMRYSGIRLGLSKIKDKLKRKKYFLT</sequence>
<gene>
    <name evidence="1" type="ORF">FDK22_02290</name>
</gene>
<dbReference type="OrthoDB" id="5344095at2"/>
<evidence type="ECO:0000313" key="1">
    <source>
        <dbReference type="EMBL" id="TLP40868.1"/>
    </source>
</evidence>